<dbReference type="AlphaFoldDB" id="A0A5A7U2G8"/>
<dbReference type="Proteomes" id="UP000321393">
    <property type="component" value="Unassembled WGS sequence"/>
</dbReference>
<comment type="caution">
    <text evidence="1">The sequence shown here is derived from an EMBL/GenBank/DDBJ whole genome shotgun (WGS) entry which is preliminary data.</text>
</comment>
<evidence type="ECO:0000313" key="2">
    <source>
        <dbReference type="Proteomes" id="UP000321393"/>
    </source>
</evidence>
<proteinExistence type="predicted"/>
<reference evidence="1 2" key="1">
    <citation type="submission" date="2019-08" db="EMBL/GenBank/DDBJ databases">
        <title>Draft genome sequences of two oriental melons (Cucumis melo L. var makuwa).</title>
        <authorList>
            <person name="Kwon S.-Y."/>
        </authorList>
    </citation>
    <scope>NUCLEOTIDE SEQUENCE [LARGE SCALE GENOMIC DNA]</scope>
    <source>
        <strain evidence="2">cv. SW 3</strain>
        <tissue evidence="1">Leaf</tissue>
    </source>
</reference>
<accession>A0A5A7U2G8</accession>
<sequence>MLYGADYGYWKARMIAFLKSMDRKCWKAVLTGWEPPFIKDATSKMALKLKSPGQRKRMKSLSEIHEP</sequence>
<name>A0A5A7U2G8_CUCMM</name>
<evidence type="ECO:0000313" key="1">
    <source>
        <dbReference type="EMBL" id="KAA0050022.1"/>
    </source>
</evidence>
<organism evidence="1 2">
    <name type="scientific">Cucumis melo var. makuwa</name>
    <name type="common">Oriental melon</name>
    <dbReference type="NCBI Taxonomy" id="1194695"/>
    <lineage>
        <taxon>Eukaryota</taxon>
        <taxon>Viridiplantae</taxon>
        <taxon>Streptophyta</taxon>
        <taxon>Embryophyta</taxon>
        <taxon>Tracheophyta</taxon>
        <taxon>Spermatophyta</taxon>
        <taxon>Magnoliopsida</taxon>
        <taxon>eudicotyledons</taxon>
        <taxon>Gunneridae</taxon>
        <taxon>Pentapetalae</taxon>
        <taxon>rosids</taxon>
        <taxon>fabids</taxon>
        <taxon>Cucurbitales</taxon>
        <taxon>Cucurbitaceae</taxon>
        <taxon>Benincaseae</taxon>
        <taxon>Cucumis</taxon>
    </lineage>
</organism>
<gene>
    <name evidence="1" type="ORF">E6C27_scaffold13G002110</name>
</gene>
<protein>
    <submittedName>
        <fullName evidence="1">Gag-pol polyprotein</fullName>
    </submittedName>
</protein>
<dbReference type="EMBL" id="SSTE01011953">
    <property type="protein sequence ID" value="KAA0050022.1"/>
    <property type="molecule type" value="Genomic_DNA"/>
</dbReference>